<proteinExistence type="predicted"/>
<organism evidence="4 5">
    <name type="scientific">Rhodanobacter glycinis</name>
    <dbReference type="NCBI Taxonomy" id="582702"/>
    <lineage>
        <taxon>Bacteria</taxon>
        <taxon>Pseudomonadati</taxon>
        <taxon>Pseudomonadota</taxon>
        <taxon>Gammaproteobacteria</taxon>
        <taxon>Lysobacterales</taxon>
        <taxon>Rhodanobacteraceae</taxon>
        <taxon>Rhodanobacter</taxon>
    </lineage>
</organism>
<dbReference type="Gene3D" id="2.160.20.120">
    <property type="match status" value="1"/>
</dbReference>
<feature type="signal peptide" evidence="2">
    <location>
        <begin position="1"/>
        <end position="18"/>
    </location>
</feature>
<evidence type="ECO:0000256" key="2">
    <source>
        <dbReference type="SAM" id="SignalP"/>
    </source>
</evidence>
<evidence type="ECO:0000256" key="1">
    <source>
        <dbReference type="SAM" id="MobiDB-lite"/>
    </source>
</evidence>
<dbReference type="Proteomes" id="UP000198725">
    <property type="component" value="Unassembled WGS sequence"/>
</dbReference>
<name>A0A1I4FEU7_9GAMM</name>
<accession>A0A1I4FEU7</accession>
<evidence type="ECO:0000259" key="3">
    <source>
        <dbReference type="Pfam" id="PF13349"/>
    </source>
</evidence>
<protein>
    <recommendedName>
        <fullName evidence="3">DUF4097 domain-containing protein</fullName>
    </recommendedName>
</protein>
<dbReference type="AlphaFoldDB" id="A0A1I4FEU7"/>
<sequence length="257" mass="26543">MRRILVLALLLLPLAATATDQCKYQAPRALKLDLAGVHGVQIEVHSHDLHLLGNGSATDLQLSGRACASDQSLLDKLQVTSRREGDQLIVDIGNKEGWFNINLFGSSYAYLDLRLQLPSSMPVTLDVGSGDAHVSDLQQLASHVGSGDLDVRRITGKLSSSVGSGDVDAEDIGSLELGSVGSGDVKASNIRGDVHIGSIGSGDVTLRQVAGSVQASTLGSGDLSVKDVQGNLSVSAVGSGDVDHSGVKGKVSVPSDD</sequence>
<gene>
    <name evidence="4" type="ORF">SAMN05192579_11744</name>
</gene>
<feature type="region of interest" description="Disordered" evidence="1">
    <location>
        <begin position="236"/>
        <end position="257"/>
    </location>
</feature>
<keyword evidence="2" id="KW-0732">Signal</keyword>
<evidence type="ECO:0000313" key="4">
    <source>
        <dbReference type="EMBL" id="SFL16515.1"/>
    </source>
</evidence>
<evidence type="ECO:0000313" key="5">
    <source>
        <dbReference type="Proteomes" id="UP000198725"/>
    </source>
</evidence>
<dbReference type="Pfam" id="PF13349">
    <property type="entry name" value="DUF4097"/>
    <property type="match status" value="1"/>
</dbReference>
<dbReference type="RefSeq" id="WP_092705022.1">
    <property type="nucleotide sequence ID" value="NZ_FOSR01000017.1"/>
</dbReference>
<dbReference type="InterPro" id="IPR025164">
    <property type="entry name" value="Toastrack_DUF4097"/>
</dbReference>
<feature type="domain" description="DUF4097" evidence="3">
    <location>
        <begin position="42"/>
        <end position="245"/>
    </location>
</feature>
<reference evidence="5" key="1">
    <citation type="submission" date="2016-10" db="EMBL/GenBank/DDBJ databases">
        <authorList>
            <person name="Varghese N."/>
            <person name="Submissions S."/>
        </authorList>
    </citation>
    <scope>NUCLEOTIDE SEQUENCE [LARGE SCALE GENOMIC DNA]</scope>
    <source>
        <strain evidence="5">MO64</strain>
    </source>
</reference>
<keyword evidence="5" id="KW-1185">Reference proteome</keyword>
<dbReference type="EMBL" id="FOSR01000017">
    <property type="protein sequence ID" value="SFL16515.1"/>
    <property type="molecule type" value="Genomic_DNA"/>
</dbReference>
<feature type="chain" id="PRO_5011767868" description="DUF4097 domain-containing protein" evidence="2">
    <location>
        <begin position="19"/>
        <end position="257"/>
    </location>
</feature>